<feature type="region of interest" description="Disordered" evidence="7">
    <location>
        <begin position="171"/>
        <end position="195"/>
    </location>
</feature>
<evidence type="ECO:0000256" key="1">
    <source>
        <dbReference type="ARBA" id="ARBA00004141"/>
    </source>
</evidence>
<dbReference type="OrthoDB" id="407410at2759"/>
<feature type="domain" description="Sodium/calcium exchanger membrane region" evidence="10">
    <location>
        <begin position="697"/>
        <end position="844"/>
    </location>
</feature>
<feature type="transmembrane region" description="Helical" evidence="8">
    <location>
        <begin position="107"/>
        <end position="126"/>
    </location>
</feature>
<gene>
    <name evidence="11" type="ORF">AYI68_g128</name>
</gene>
<comment type="subcellular location">
    <subcellularLocation>
        <location evidence="1">Membrane</location>
        <topology evidence="1">Multi-pass membrane protein</topology>
    </subcellularLocation>
</comment>
<feature type="chain" id="PRO_5013226404" evidence="9">
    <location>
        <begin position="21"/>
        <end position="852"/>
    </location>
</feature>
<feature type="transmembrane region" description="Helical" evidence="8">
    <location>
        <begin position="614"/>
        <end position="636"/>
    </location>
</feature>
<keyword evidence="9" id="KW-0732">Signal</keyword>
<feature type="region of interest" description="Disordered" evidence="7">
    <location>
        <begin position="469"/>
        <end position="588"/>
    </location>
</feature>
<name>A0A1R0H987_9FUNG</name>
<dbReference type="GO" id="GO:0008324">
    <property type="term" value="F:monoatomic cation transmembrane transporter activity"/>
    <property type="evidence" value="ECO:0007669"/>
    <property type="project" value="TreeGrafter"/>
</dbReference>
<feature type="transmembrane region" description="Helical" evidence="8">
    <location>
        <begin position="830"/>
        <end position="849"/>
    </location>
</feature>
<dbReference type="InterPro" id="IPR004837">
    <property type="entry name" value="NaCa_Exmemb"/>
</dbReference>
<reference evidence="11 12" key="1">
    <citation type="journal article" date="2016" name="Mol. Biol. Evol.">
        <title>Genome-Wide Survey of Gut Fungi (Harpellales) Reveals the First Horizontally Transferred Ubiquitin Gene from a Mosquito Host.</title>
        <authorList>
            <person name="Wang Y."/>
            <person name="White M.M."/>
            <person name="Kvist S."/>
            <person name="Moncalvo J.M."/>
        </authorList>
    </citation>
    <scope>NUCLEOTIDE SEQUENCE [LARGE SCALE GENOMIC DNA]</scope>
    <source>
        <strain evidence="11 12">ALG-7-W6</strain>
    </source>
</reference>
<dbReference type="STRING" id="133383.A0A1R0H987"/>
<accession>A0A1R0H987</accession>
<dbReference type="GO" id="GO:0006874">
    <property type="term" value="P:intracellular calcium ion homeostasis"/>
    <property type="evidence" value="ECO:0007669"/>
    <property type="project" value="TreeGrafter"/>
</dbReference>
<feature type="transmembrane region" description="Helical" evidence="8">
    <location>
        <begin position="74"/>
        <end position="95"/>
    </location>
</feature>
<keyword evidence="4 8" id="KW-0812">Transmembrane</keyword>
<dbReference type="InterPro" id="IPR051359">
    <property type="entry name" value="CaCA_antiporter"/>
</dbReference>
<keyword evidence="5 8" id="KW-1133">Transmembrane helix</keyword>
<evidence type="ECO:0000256" key="8">
    <source>
        <dbReference type="SAM" id="Phobius"/>
    </source>
</evidence>
<evidence type="ECO:0000259" key="10">
    <source>
        <dbReference type="Pfam" id="PF01699"/>
    </source>
</evidence>
<organism evidence="11 12">
    <name type="scientific">Smittium mucronatum</name>
    <dbReference type="NCBI Taxonomy" id="133383"/>
    <lineage>
        <taxon>Eukaryota</taxon>
        <taxon>Fungi</taxon>
        <taxon>Fungi incertae sedis</taxon>
        <taxon>Zoopagomycota</taxon>
        <taxon>Kickxellomycotina</taxon>
        <taxon>Harpellomycetes</taxon>
        <taxon>Harpellales</taxon>
        <taxon>Legeriomycetaceae</taxon>
        <taxon>Smittium</taxon>
    </lineage>
</organism>
<comment type="similarity">
    <text evidence="2">Belongs to the Ca(2+):cation antiporter (CaCA) (TC 2.A.19) family.</text>
</comment>
<evidence type="ECO:0000256" key="3">
    <source>
        <dbReference type="ARBA" id="ARBA00022448"/>
    </source>
</evidence>
<keyword evidence="12" id="KW-1185">Reference proteome</keyword>
<evidence type="ECO:0000256" key="2">
    <source>
        <dbReference type="ARBA" id="ARBA00008170"/>
    </source>
</evidence>
<dbReference type="PANTHER" id="PTHR12266">
    <property type="entry name" value="NA+/CA2+ K+ INDEPENDENT EXCHANGER"/>
    <property type="match status" value="1"/>
</dbReference>
<evidence type="ECO:0000256" key="6">
    <source>
        <dbReference type="ARBA" id="ARBA00023136"/>
    </source>
</evidence>
<feature type="transmembrane region" description="Helical" evidence="8">
    <location>
        <begin position="690"/>
        <end position="709"/>
    </location>
</feature>
<comment type="caution">
    <text evidence="11">The sequence shown here is derived from an EMBL/GenBank/DDBJ whole genome shotgun (WGS) entry which is preliminary data.</text>
</comment>
<feature type="transmembrane region" description="Helical" evidence="8">
    <location>
        <begin position="642"/>
        <end position="659"/>
    </location>
</feature>
<dbReference type="Gene3D" id="1.20.1420.30">
    <property type="entry name" value="NCX, central ion-binding region"/>
    <property type="match status" value="2"/>
</dbReference>
<proteinExistence type="inferred from homology"/>
<feature type="signal peptide" evidence="9">
    <location>
        <begin position="1"/>
        <end position="20"/>
    </location>
</feature>
<dbReference type="PANTHER" id="PTHR12266:SF0">
    <property type="entry name" value="MITOCHONDRIAL SODIUM_CALCIUM EXCHANGER PROTEIN"/>
    <property type="match status" value="1"/>
</dbReference>
<feature type="domain" description="Sodium/calcium exchanger membrane region" evidence="10">
    <location>
        <begin position="6"/>
        <end position="144"/>
    </location>
</feature>
<evidence type="ECO:0000256" key="5">
    <source>
        <dbReference type="ARBA" id="ARBA00022989"/>
    </source>
</evidence>
<feature type="transmembrane region" description="Helical" evidence="8">
    <location>
        <begin position="755"/>
        <end position="783"/>
    </location>
</feature>
<evidence type="ECO:0000256" key="4">
    <source>
        <dbReference type="ARBA" id="ARBA00022692"/>
    </source>
</evidence>
<evidence type="ECO:0000256" key="9">
    <source>
        <dbReference type="SAM" id="SignalP"/>
    </source>
</evidence>
<dbReference type="AlphaFoldDB" id="A0A1R0H987"/>
<protein>
    <submittedName>
        <fullName evidence="11">Putative cation exchanger</fullName>
    </submittedName>
</protein>
<feature type="transmembrane region" description="Helical" evidence="8">
    <location>
        <begin position="803"/>
        <end position="823"/>
    </location>
</feature>
<dbReference type="Proteomes" id="UP000187455">
    <property type="component" value="Unassembled WGS sequence"/>
</dbReference>
<dbReference type="GO" id="GO:0016020">
    <property type="term" value="C:membrane"/>
    <property type="evidence" value="ECO:0007669"/>
    <property type="project" value="UniProtKB-SubCell"/>
</dbReference>
<sequence length="852" mass="93757">MCLSVLILLTLFLWIGITASDYFSPNLQTVAQLFKIPDSIAGVTLLALGNGAPDIFTNFNAIKSGSASLAIGELIGAAMFVICVVSGLMIIITNGFSVPKAIVYRELFFLFLASLSIFFICFFSFIDYPIAISMLTLYLIYVSVIAFIFVLDKRRSLKRNALQNTFSRTNVSPENFNPRDTPLEPLRSASSDPENYDQTKMSLVSNYLKTYPRSLLGAVEFQEFFDQFPENPQFRSKSLSQIPNKTSLSLEIPHHSSIQAQEDSHSNHSVISATKSTHLEVPIVNPDFLDHLPQNRSNSRKKSLPIFDSDNHFSPNRPSNITDFNLKHMDLHKSEIINPKGNSNMIVPTIHISPPSIISTSELRNANDSISGSEISLNLSNSTSNTPEQHHPINRYWHILITFIPTLKKWNKKGNIFKKILLLYSSIPVLLLNISIPVVVHLPYFHNSNLGLDEIWDVLSVVSQSIAQQSPVSSSPQSETSEQSQNEIEMSSRKSVSSYYSSSTSSSSDDSIDSVNAVSTSLIKSKNKPPRHLSSAPAHLSSHEMGKRPSANSTSRSYSKSNNLTVDINVMPPSLSDQTRHRSLRSATSMSDRSSVSFAPSYSSRFFKSHKLNYFFNLSKCIFCPLFISFAFMHIADTSSKSIFVGIALGALAAVLYDMKSRFAENNPTSYLETHNFGLFAKFLAKSLPVLDISPTFFGIVAGLFWIYLLSNEIVAIMQSLGAAFGISDGLLGLTVLALGNSVGDLATNLAVARLGYPIMGISACFGGPLLNILIGIGLSSVITLPTILDGGVIQLTHSRPVFISSVVFMATILFIMAITIAQNFRLTKITGYCLIFIYVSLAATNFALEYS</sequence>
<evidence type="ECO:0000313" key="11">
    <source>
        <dbReference type="EMBL" id="OLY85681.1"/>
    </source>
</evidence>
<dbReference type="EMBL" id="LSSL01000038">
    <property type="protein sequence ID" value="OLY85681.1"/>
    <property type="molecule type" value="Genomic_DNA"/>
</dbReference>
<dbReference type="InterPro" id="IPR044880">
    <property type="entry name" value="NCX_ion-bd_dom_sf"/>
</dbReference>
<feature type="transmembrane region" description="Helical" evidence="8">
    <location>
        <begin position="721"/>
        <end position="743"/>
    </location>
</feature>
<feature type="compositionally biased region" description="Low complexity" evidence="7">
    <location>
        <begin position="493"/>
        <end position="519"/>
    </location>
</feature>
<feature type="region of interest" description="Disordered" evidence="7">
    <location>
        <begin position="290"/>
        <end position="311"/>
    </location>
</feature>
<keyword evidence="6 8" id="KW-0472">Membrane</keyword>
<dbReference type="Pfam" id="PF01699">
    <property type="entry name" value="Na_Ca_ex"/>
    <property type="match status" value="2"/>
</dbReference>
<feature type="transmembrane region" description="Helical" evidence="8">
    <location>
        <begin position="132"/>
        <end position="151"/>
    </location>
</feature>
<feature type="compositionally biased region" description="Low complexity" evidence="7">
    <location>
        <begin position="469"/>
        <end position="485"/>
    </location>
</feature>
<evidence type="ECO:0000256" key="7">
    <source>
        <dbReference type="SAM" id="MobiDB-lite"/>
    </source>
</evidence>
<keyword evidence="3" id="KW-0813">Transport</keyword>
<evidence type="ECO:0000313" key="12">
    <source>
        <dbReference type="Proteomes" id="UP000187455"/>
    </source>
</evidence>
<feature type="compositionally biased region" description="Polar residues" evidence="7">
    <location>
        <begin position="550"/>
        <end position="566"/>
    </location>
</feature>